<keyword evidence="1" id="KW-0472">Membrane</keyword>
<protein>
    <recommendedName>
        <fullName evidence="4">DNA gyrase subunit B</fullName>
    </recommendedName>
</protein>
<sequence>MRRTLRLATWFLTLAYPWLWYYGGGARALAAVMAAAWLLRALIADSATMRAGAVALAAFFLLAALRNASGSLTLYPLLVNGAMLAIFTASLIHPPTVIERLARLQHPDLPPEGVRYTRRVTQIWCGFFVINGSIIAALALLHAHRAWTWYTGLISYLLMGALLAGEWLYRRLYLPA</sequence>
<reference evidence="3" key="1">
    <citation type="submission" date="2016-04" db="EMBL/GenBank/DDBJ databases">
        <authorList>
            <person name="Tagini F."/>
        </authorList>
    </citation>
    <scope>NUCLEOTIDE SEQUENCE [LARGE SCALE GENOMIC DNA]</scope>
    <source>
        <strain evidence="3">CHUV0807</strain>
    </source>
</reference>
<feature type="transmembrane region" description="Helical" evidence="1">
    <location>
        <begin position="74"/>
        <end position="93"/>
    </location>
</feature>
<dbReference type="Proteomes" id="UP000190837">
    <property type="component" value="Unassembled WGS sequence"/>
</dbReference>
<accession>A0A1C3H4D1</accession>
<name>A0A1C3H4D1_9GAMM</name>
<feature type="transmembrane region" description="Helical" evidence="1">
    <location>
        <begin position="123"/>
        <end position="141"/>
    </location>
</feature>
<dbReference type="EMBL" id="FKLO01000045">
    <property type="protein sequence ID" value="SAM64657.1"/>
    <property type="molecule type" value="Genomic_DNA"/>
</dbReference>
<evidence type="ECO:0000256" key="1">
    <source>
        <dbReference type="SAM" id="Phobius"/>
    </source>
</evidence>
<dbReference type="RefSeq" id="WP_079540565.1">
    <property type="nucleotide sequence ID" value="NZ_CP171111.1"/>
</dbReference>
<evidence type="ECO:0000313" key="3">
    <source>
        <dbReference type="Proteomes" id="UP000190837"/>
    </source>
</evidence>
<gene>
    <name evidence="2" type="ORF">CHUV0807_1267</name>
</gene>
<organism evidence="2 3">
    <name type="scientific">Cardiobacterium hominis</name>
    <dbReference type="NCBI Taxonomy" id="2718"/>
    <lineage>
        <taxon>Bacteria</taxon>
        <taxon>Pseudomonadati</taxon>
        <taxon>Pseudomonadota</taxon>
        <taxon>Gammaproteobacteria</taxon>
        <taxon>Cardiobacteriales</taxon>
        <taxon>Cardiobacteriaceae</taxon>
        <taxon>Cardiobacterium</taxon>
    </lineage>
</organism>
<feature type="transmembrane region" description="Helical" evidence="1">
    <location>
        <begin position="147"/>
        <end position="169"/>
    </location>
</feature>
<keyword evidence="1" id="KW-0812">Transmembrane</keyword>
<evidence type="ECO:0000313" key="2">
    <source>
        <dbReference type="EMBL" id="SAM64657.1"/>
    </source>
</evidence>
<keyword evidence="1" id="KW-1133">Transmembrane helix</keyword>
<feature type="transmembrane region" description="Helical" evidence="1">
    <location>
        <begin position="51"/>
        <end position="68"/>
    </location>
</feature>
<proteinExistence type="predicted"/>
<dbReference type="AlphaFoldDB" id="A0A1C3H4D1"/>
<evidence type="ECO:0008006" key="4">
    <source>
        <dbReference type="Google" id="ProtNLM"/>
    </source>
</evidence>